<feature type="transmembrane region" description="Helical" evidence="8">
    <location>
        <begin position="35"/>
        <end position="54"/>
    </location>
</feature>
<dbReference type="GO" id="GO:0005886">
    <property type="term" value="C:plasma membrane"/>
    <property type="evidence" value="ECO:0007669"/>
    <property type="project" value="UniProtKB-SubCell"/>
</dbReference>
<keyword evidence="4 8" id="KW-1003">Cell membrane</keyword>
<comment type="subcellular location">
    <subcellularLocation>
        <location evidence="1 8">Cell membrane</location>
        <topology evidence="1 8">Multi-pass membrane protein</topology>
    </subcellularLocation>
</comment>
<feature type="transmembrane region" description="Helical" evidence="8">
    <location>
        <begin position="386"/>
        <end position="408"/>
    </location>
</feature>
<keyword evidence="7 8" id="KW-0472">Membrane</keyword>
<dbReference type="Proteomes" id="UP000031599">
    <property type="component" value="Unassembled WGS sequence"/>
</dbReference>
<sequence>MPDYPSAGPREDRTPRRDVFDGAVWYIRRVSARNAVLILIALVCALASPAPAWAGQGDQQPSRLEQGVDEAFGVVVNGLNTVLFAPLFASEASASSDILVDEVSEIEALVAQIEAKEFALENASLTLTVPASAVTEEQAAALTTKLGAAVVPTIPKGTRTFTVVRSEDAKGSTLAAKTGGIPIIALWLLLGAVFFTVRMGFINLRGFRHAIDVVRGLYDNPDDEGEVSHFQALASALSATVGLGNIAGVAIAVAMGGPGAVFWMIIAGFLGMSSKFVECTLGQVYRKVRPDGRVLGGPMSYLDAGLTEKGMKPLGKVLAVMFAVLCIGGSFGGGNTFQVSQSLGILRTQIPLFDSMPWIYGLVMAAAVGVVILGGIKRIAATAEKIVPLMCGIYVAACLFILITHVGAIPAAFGRIVSEAFTPTAGLGGFVGVLVTGIRRAVFSNEAGVGSASIAHSAAKTEYPVREGIVALLEPFIDTIVVCTMTGLVIVITGAYENPDNFDVIASSEGAALTARAMGAEISWFPWVLTVAVVLFAYSTMISWSYYGERCFVYLFGDRASTTYKIIYVVFVFLGSIITASNILNFGDLMILSMGFPNVLGLVLLSGTVKGRLDAYMAKLRSGEMKRYEPGAKRDATSG</sequence>
<accession>A0A0C1ZYS9</accession>
<evidence type="ECO:0000256" key="5">
    <source>
        <dbReference type="ARBA" id="ARBA00022692"/>
    </source>
</evidence>
<keyword evidence="8" id="KW-0769">Symport</keyword>
<feature type="transmembrane region" description="Helical" evidence="8">
    <location>
        <begin position="317"/>
        <end position="337"/>
    </location>
</feature>
<feature type="transmembrane region" description="Helical" evidence="8">
    <location>
        <begin position="357"/>
        <end position="374"/>
    </location>
</feature>
<dbReference type="GO" id="GO:0005283">
    <property type="term" value="F:amino acid:sodium symporter activity"/>
    <property type="evidence" value="ECO:0007669"/>
    <property type="project" value="InterPro"/>
</dbReference>
<feature type="transmembrane region" description="Helical" evidence="8">
    <location>
        <begin position="566"/>
        <end position="584"/>
    </location>
</feature>
<dbReference type="Pfam" id="PF01235">
    <property type="entry name" value="Na_Ala_symp"/>
    <property type="match status" value="1"/>
</dbReference>
<evidence type="ECO:0000256" key="4">
    <source>
        <dbReference type="ARBA" id="ARBA00022475"/>
    </source>
</evidence>
<dbReference type="InterPro" id="IPR001463">
    <property type="entry name" value="Na/Ala_symport"/>
</dbReference>
<proteinExistence type="inferred from homology"/>
<keyword evidence="3 8" id="KW-0813">Transport</keyword>
<evidence type="ECO:0000256" key="6">
    <source>
        <dbReference type="ARBA" id="ARBA00022989"/>
    </source>
</evidence>
<organism evidence="9 10">
    <name type="scientific">Enhygromyxa salina</name>
    <dbReference type="NCBI Taxonomy" id="215803"/>
    <lineage>
        <taxon>Bacteria</taxon>
        <taxon>Pseudomonadati</taxon>
        <taxon>Myxococcota</taxon>
        <taxon>Polyangia</taxon>
        <taxon>Nannocystales</taxon>
        <taxon>Nannocystaceae</taxon>
        <taxon>Enhygromyxa</taxon>
    </lineage>
</organism>
<feature type="transmembrane region" description="Helical" evidence="8">
    <location>
        <begin position="420"/>
        <end position="438"/>
    </location>
</feature>
<dbReference type="NCBIfam" id="TIGR00835">
    <property type="entry name" value="agcS"/>
    <property type="match status" value="1"/>
</dbReference>
<keyword evidence="5 8" id="KW-0812">Transmembrane</keyword>
<evidence type="ECO:0000256" key="1">
    <source>
        <dbReference type="ARBA" id="ARBA00004651"/>
    </source>
</evidence>
<dbReference type="Gene3D" id="1.20.1740.10">
    <property type="entry name" value="Amino acid/polyamine transporter I"/>
    <property type="match status" value="1"/>
</dbReference>
<evidence type="ECO:0000256" key="7">
    <source>
        <dbReference type="ARBA" id="ARBA00023136"/>
    </source>
</evidence>
<dbReference type="PANTHER" id="PTHR30330:SF3">
    <property type="entry name" value="TRANSCRIPTIONAL REGULATOR, LRP FAMILY"/>
    <property type="match status" value="1"/>
</dbReference>
<keyword evidence="6 8" id="KW-1133">Transmembrane helix</keyword>
<name>A0A0C1ZYS9_9BACT</name>
<evidence type="ECO:0000256" key="2">
    <source>
        <dbReference type="ARBA" id="ARBA00009261"/>
    </source>
</evidence>
<evidence type="ECO:0000313" key="10">
    <source>
        <dbReference type="Proteomes" id="UP000031599"/>
    </source>
</evidence>
<protein>
    <submittedName>
        <fullName evidence="9">Na(+)-linked D-alanine glycine permease</fullName>
    </submittedName>
</protein>
<feature type="transmembrane region" description="Helical" evidence="8">
    <location>
        <begin position="476"/>
        <end position="496"/>
    </location>
</feature>
<comment type="similarity">
    <text evidence="2 8">Belongs to the alanine or glycine:cation symporter (AGCS) (TC 2.A.25) family.</text>
</comment>
<gene>
    <name evidence="9" type="ORF">DB30_04452</name>
</gene>
<dbReference type="PANTHER" id="PTHR30330">
    <property type="entry name" value="AGSS FAMILY TRANSPORTER, SODIUM-ALANINE"/>
    <property type="match status" value="1"/>
</dbReference>
<comment type="caution">
    <text evidence="9">The sequence shown here is derived from an EMBL/GenBank/DDBJ whole genome shotgun (WGS) entry which is preliminary data.</text>
</comment>
<feature type="transmembrane region" description="Helical" evidence="8">
    <location>
        <begin position="260"/>
        <end position="277"/>
    </location>
</feature>
<feature type="transmembrane region" description="Helical" evidence="8">
    <location>
        <begin position="180"/>
        <end position="201"/>
    </location>
</feature>
<reference evidence="9 10" key="1">
    <citation type="submission" date="2014-12" db="EMBL/GenBank/DDBJ databases">
        <title>Genome assembly of Enhygromyxa salina DSM 15201.</title>
        <authorList>
            <person name="Sharma G."/>
            <person name="Subramanian S."/>
        </authorList>
    </citation>
    <scope>NUCLEOTIDE SEQUENCE [LARGE SCALE GENOMIC DNA]</scope>
    <source>
        <strain evidence="9 10">DSM 15201</strain>
    </source>
</reference>
<evidence type="ECO:0000313" key="9">
    <source>
        <dbReference type="EMBL" id="KIG16408.1"/>
    </source>
</evidence>
<dbReference type="PRINTS" id="PR00175">
    <property type="entry name" value="NAALASMPORT"/>
</dbReference>
<feature type="transmembrane region" description="Helical" evidence="8">
    <location>
        <begin position="524"/>
        <end position="546"/>
    </location>
</feature>
<feature type="transmembrane region" description="Helical" evidence="8">
    <location>
        <begin position="590"/>
        <end position="609"/>
    </location>
</feature>
<dbReference type="AlphaFoldDB" id="A0A0C1ZYS9"/>
<evidence type="ECO:0000256" key="8">
    <source>
        <dbReference type="RuleBase" id="RU363064"/>
    </source>
</evidence>
<dbReference type="EMBL" id="JMCC02000038">
    <property type="protein sequence ID" value="KIG16408.1"/>
    <property type="molecule type" value="Genomic_DNA"/>
</dbReference>
<evidence type="ECO:0000256" key="3">
    <source>
        <dbReference type="ARBA" id="ARBA00022448"/>
    </source>
</evidence>